<sequence>MSSHNSMFQSYSVLQNISLPSYSLLPADDTDKENKPFCGYETIGGVLSDSKFVWNANGSLFTVYDVKNGTKIVAWNFGSVIKSCTTTVSCVVELPRPARKSPFLIIGLQRENYGQICIFNIRGPKVLRCIEINEKVTSLCVVGAEHEMSALGMYLRGFDGVVAVGTSSGNVYLIDINRLNCEEACLGFEVDVQDEIDPCQLQTVTLEDLLENNCENMEHSCILLNGDESEIERFALRGPKNEVCVFVTKDEVEVSALHYRSQLGSLLVGFNFGAWQIWDLIDMKLIYTSPVYQENIPVSHFGVQEPCDDPRAFCYIWTIYSNTEPDQPGYSLAVLYSLNFEKKEFVEGCGFLFKKFNSCSVRFQMDVTNCQKEMEVSNALIRAQCIKLQTISKKISRNFFGVHQDETVTVCSIVWNVWNSNLPRTCKTYLTLFDLNQWYKELMPGSPNPKDCEAYLTHVCLTNVLQPNDNRSMLDLQINSDTIIQFTGSQKLEEHYYPSSLAFQIIALGKTSITIIDNQGNQRALLASLESDGPSVLLKPTEAFLLSINFGLIPLFVDKPDEASIEFKRKLLLSVALEQKLLGWLCKCVCTWSSGVYENTGCSLNFLLSWGWQRAQVLKENINRLSIILFDYSGLRLDANTHNLLNHCLSQLKNITTLFKFIQKKFLCFVLNPDTVRDQCKYLEMASTHLEVLDWLLNVGLLPEYPECDYPRIDPFGCTNVPYRVNSLNKYYDQRRTELNSLAIKQFSSRDSLLLIDNLIDAEFGGCHLLKQWNVVSECTVYPPQSLQALMRTYLVENVSLLQKHFVVAYLLLDISATLDHEHKLYESTIAHLLKFPAVFHLSASVTKIIQSFWQLDHGNFQAAVEQLLDPMVSANDLKLWHHKVILKALLAQGQYNLALTYFQVRQPAVTEVNDLCTIISLFVANNLIDDAFRFQRQNQSSDITSILLHHFFKDCDKAGNLKSILVLRLTKEEEDLFIKYLNEVNHPQANELKICYYTQHTRYVDAMQVYGKTGKIKAGSRGLDGQNDLSDTDNIINKLTNFCNPFKKSIIDRLTKKDLNVLKVSNPQPFSVFVHNTEEQVKYKSSVIEAALVKAKETWNQTSQNVTKSIIYDDIPFLNTPRAISSVARISSPIIYPKLTSLKDEDNPLLPPKRFKPMSRLTLSTVDNNYDLDITCKKLSVRLEMPVVKRKLSKNLERHVVQEVNTETPQSILKSQTHTFSTSSRGDDNILTSNSLKDNRSSISSDRNTPYKSRTSLKLTPRGSLLGNSRHGVRFSLSKPPSEASLTSTSSDSGFEIIQENALVHSSLEGLDTQTSYTLNDESNVDLTKEDSKLETSESLGCSLLQTANEPPKTPRSRRSYREKLGEVSVRSSPRLQKLKHTEVKSLDDVSEVQLSTNEAISSITENTSPNVFESSKTLRSRRSYRDSSRPLLNVLEETSKPEPQSRSLTRTLKHNTTTESIESSLIEMVSAEIQDKASLEDTFNTSSNSSLYKDSLTFPNDQLKEDGPSPVEDVMDICGEEEVSETTKADYSAEKMVPDVSLAESIDYDIQNLAPEVSSTELTVDASTDAGRRLSEDENKIGINIYDLSEDDDYEAVDPKLNLSDVSNDLTLNEAMCIVDDNILEIESNSNYIADSDEVFGDKSEVLIVVKDNVTDTASSNEHKNNIEVEDMPEGKAESEGLLKHSSSDVEVIELSSSIDDVYSSDDENIFTSENGSSVIPTDSEESIPSNSTSNDIDDTKTSVNENMCVNTVEEAQENIEVTCTNLSENPILLDSVYEEEVEDEPKVNNSQIIVPSDLRKSYCEASTIVIHVDSFNSKDTVDDSEKVIESKSVEGEQNVNELDSAEQQAEEIASSSNNDDKLNEFVRSSDTNSHVIIPEKSIFDDSVNITPNREMNSVFDFNKDISNKLFMASTPSGSIMFNDRSYDSDILDKTAHHTPGNWSTLSELLITPANERQIVNQTNTTDYFDDAVEETPPKSSNNSKIDDWFDTPVKRSQRLSSLQASSTPQTSDLRKYTLRKRSLSTSQVNTNTAPVLLKQSPIKIVKKQVPSKRTRSSSTNAPLSVSTRSKRGGSVHVELLSEKLPESNKKVSPSTPETKTKIISRKSKSAVVSNDILEVYSSTRRLTRRQANLLRKNLGTDINELQKVEKEGSSNSDDSDRLRERGPDIAEMDAIKLLDKKSFEGDPDPDEELVHKSPVSSIAESPIGLRLRSKSSLSNVPVCSEKSSVVGETKNRNVKRRLPGGDALLETRPQSKSPESKSKNVPRKLRKTRANSKDTDISESSTISQAHSVVEAKKPGRITRRTRSTEEIAQPRLRRHERSILSKSNLPNIVEEYTGPNKHKVVLRATPCLRTTQCSNLILFYKIFLYLSYALLPADDTDKENKPFCGYETIGGVLSDSKFVWNANGSLFTVYDVKNGTKIAAWNFGSFIKSCTTTVSCVVELPRPARKSPFLIIGLQRENYGQICIFNIRGPKVLRCIEINEKVTSLCVVGAEHEMSALGMYLRGFDGVVAVGTSSGNVYLIDINRLNCEEACLGFEVDVQDEIDPCQLQTVTLEDLLENNCENLEHSCILLNGDESEIEFFALKGPKNEVCVYVTKDEVEVSALHYCSQLGSVLVGFNFGAWQIWDLINMKLIYTSPVYQENIPVSHFGVQQPCDDPRAFCYIWTIYSNTEPDQPGYSLAVLYSLNLKKKEFVEGCGFLFKKFNSCSVRFQMDVTNCQKEMEVSNALIRAQCIKLQTISKKISRNFFGVHQDETVTVCSIVWNVWNSNLPRTCKTYLTLFDLNQWYKELMPGSPNPKDCEAYLTHVCLTNVLQPNDNRSMLDLQINSDTIIQFTGSQKLEEHYYPSSLAFQIIALGKTSITIIDNQGNQRALLASLESDGPSVLLKPTEAFLLSINFGLIPLFVDMPDEASIEFKRKLLLSVALEQKLLGWLCKCVCTWSSGVYENTGCSLNFLLSWGWQRAQVLKENINRLSIILFDYSGLRLDANTHNLLNHCLSQLKNITTLFKFIQKKFLCFVLNPDTVRDQCKYLEMASTHLEVLDWLLNVGLLPEYPECDYPRIDPFGCTNVPYRVNSLNKYYHQRRTELNSLAIKQFSSRDSLLLIDNLIDVEFGRSHLLKQGNVVSECTVYPPQSLQALMRTYLVENVSLLQKHFVVAYLLLDISATLDHEHKLYESTIAHLLKFPAVFHLSASVTKIIQSFWQLDHGNFQAAVEQLLDPMVSANDLKLWHHKVILKALLAQGQYNLALTYFQVRQPAVTEVNDLFTIISLFVANNLIDDAFRFQRQNQSSDITPALLHHFFKGLILPKKFFTQLNNRVFIDCDKAGNLKSILVLRLTKEEEDLFIKYLNEVNHPQANELKICYCTQHTRYVDAMQVYDKTGKIKAGSRGLDGQHELSDTDNIINKLTNFCNPFKKSIIDRLTKKDLNVLKVSNPQPFSVFVHNTEEQVKYKSSVIEAALVKAKETWNQTSQNVTKSIIYDDIPFLNTPRAISSVARISSPIIYPKLTSLKDEDNPLLPPKRFKPMSRLTIPTVDNNYDWDITCKKLSVRLEMPVVKRKLSKNLERQVVQEVNTETPQSILKSQTHTFSTSSRGDDNILTSDSIKDNRSSISSDRNTPYKSNIYDLSEDDDYDAVDPKLNLSDVSNDLTLNEAMCIVDDNILEIESNSNYIADSDEVFGDKSEVNVTYTVSSNEHKNNIEVEDMPEGKAESEGLLKHSSSDVEVIELSSSIDDVYSSDDENIFTSENGSSVIPTDSEESIPSNSTSNDIDDTKPALTKTSSTIVIHVDSFNSKDTVDDSEKVIESKSVEGEQNVNELDSAEQQAEEIASSSNNDDKLNEFVRSSDTNSHVIIPEKSIFDDSVNITPNREMNSVFDFNKDISNKLFMASTPSGSIMFNDRSYDSDILDKTAHHTPGNWSTLSELLITPANERQIVNQTNTTDYFDDAVEETPPKSSNNSKIDDWFDTPVKRSQRLSSLQASSTPQTSDLRKYTLRKRSLSTSQVNTNTAPVLLKQSPIKIVKKQVPSKRTRSSSTNAPLSVSTRSKRGGSVHVELLSEKLPESTDINELQKVEKEGSSNSDDSDRLRERGPDIAEMDAIKLLDKKSFEGDPDPDEELVHKSPVSSIAESPIGLRLRSKSSLSNVPVCSEKSSVVGETKNRNVKRRLPGGDAQPRLRRHERSILSKSNLPNIVEEYTGPREDYLKFSIPFRNRRSFYHLYCYTCSKIPNFALSSPNFKSYIMPSDAKKREQQRKKDAAKARQTGKKQPQGKADEKQNSEVQQVNGNSTPTENGTSSTNLSIEEALCAKLEADARLNAEARACTGSLAIHPKARDIKIANFSITFHGCEMLQDALLELNCGRRYGLLGTNGCGKSTILSVLGNREVPIQDHIDIFHLTREMPASDKSALKCVMEVDEQRLRLEKLAEELVHCTEEDAQEQLMDVYERLEEISADTAEARAAAILHGLGFTKQMQAKKTKDFSGGWRMRIALARALYVKPHLLLLDEPTNHLDLDACVWLEEYLKHYKRILVIISHSQDFLNGVCTNIIHVNKKRLKYYTGNYDAFVKTKLELLENQMKQYNWEQDQINHMKNYIARFGHGSAKLARQAQSKEKTLAKMVASGLTEKVSSDKLLSFYFPSCGTIPPPVIMVQNVSFRYSENTPFIYKKLEFGIDLDTRLALVGPNGAGKSTLLKLLYGELVPTEGMIRKNSHLRIARYHQHLHELLDLDISPLEYMLKAFPEVKEKEEMRKIIGRYGLTGRQQVCPIRQLSDGQRCRVVFAWLAWQTPHLLLLDEPTNHLDMETIDALADAINDFDGGMVLVSHDFRLISQVAEEIWVCEKGTVTKWKGDILNYKDHLKHKIDKEIAKNASAPKK</sequence>
<name>A0AAN7SPE9_9COLE</name>
<feature type="region of interest" description="Disordered" evidence="11">
    <location>
        <begin position="1208"/>
        <end position="1292"/>
    </location>
</feature>
<feature type="region of interest" description="Disordered" evidence="11">
    <location>
        <begin position="1999"/>
        <end position="2021"/>
    </location>
</feature>
<evidence type="ECO:0000256" key="9">
    <source>
        <dbReference type="ARBA" id="ARBA00073918"/>
    </source>
</evidence>
<feature type="compositionally biased region" description="Polar residues" evidence="11">
    <location>
        <begin position="1208"/>
        <end position="1259"/>
    </location>
</feature>
<feature type="region of interest" description="Disordered" evidence="11">
    <location>
        <begin position="3578"/>
        <end position="3630"/>
    </location>
</feature>
<dbReference type="InterPro" id="IPR003593">
    <property type="entry name" value="AAA+_ATPase"/>
</dbReference>
<comment type="caution">
    <text evidence="13">The sequence shown here is derived from an EMBL/GenBank/DDBJ whole genome shotgun (WGS) entry which is preliminary data.</text>
</comment>
<evidence type="ECO:0000256" key="8">
    <source>
        <dbReference type="ARBA" id="ARBA00023242"/>
    </source>
</evidence>
<feature type="region of interest" description="Disordered" evidence="11">
    <location>
        <begin position="2047"/>
        <end position="2077"/>
    </location>
</feature>
<dbReference type="GO" id="GO:0016887">
    <property type="term" value="F:ATP hydrolysis activity"/>
    <property type="evidence" value="ECO:0007669"/>
    <property type="project" value="InterPro"/>
</dbReference>
<dbReference type="Proteomes" id="UP001353858">
    <property type="component" value="Unassembled WGS sequence"/>
</dbReference>
<dbReference type="InterPro" id="IPR027417">
    <property type="entry name" value="P-loop_NTPase"/>
</dbReference>
<feature type="compositionally biased region" description="Polar residues" evidence="11">
    <location>
        <begin position="3747"/>
        <end position="3772"/>
    </location>
</feature>
<evidence type="ECO:0000256" key="11">
    <source>
        <dbReference type="SAM" id="MobiDB-lite"/>
    </source>
</evidence>
<protein>
    <recommendedName>
        <fullName evidence="9">ATP-binding cassette sub-family F member 2</fullName>
    </recommendedName>
</protein>
<feature type="coiled-coil region" evidence="10">
    <location>
        <begin position="4417"/>
        <end position="4456"/>
    </location>
</feature>
<dbReference type="Gene3D" id="3.40.50.300">
    <property type="entry name" value="P-loop containing nucleotide triphosphate hydrolases"/>
    <property type="match status" value="2"/>
</dbReference>
<dbReference type="InterPro" id="IPR032040">
    <property type="entry name" value="ELYS-bb"/>
</dbReference>
<feature type="compositionally biased region" description="Polar residues" evidence="11">
    <location>
        <begin position="4036"/>
        <end position="4047"/>
    </location>
</feature>
<feature type="compositionally biased region" description="Low complexity" evidence="11">
    <location>
        <begin position="1283"/>
        <end position="1292"/>
    </location>
</feature>
<keyword evidence="3" id="KW-0597">Phosphoprotein</keyword>
<reference evidence="14" key="1">
    <citation type="submission" date="2023-01" db="EMBL/GenBank/DDBJ databases">
        <title>Key to firefly adult light organ development and bioluminescence: homeobox transcription factors regulate luciferase expression and transportation to peroxisome.</title>
        <authorList>
            <person name="Fu X."/>
        </authorList>
    </citation>
    <scope>NUCLEOTIDE SEQUENCE [LARGE SCALE GENOMIC DNA]</scope>
</reference>
<dbReference type="Pfam" id="PF00005">
    <property type="entry name" value="ABC_tran"/>
    <property type="match status" value="2"/>
</dbReference>
<evidence type="ECO:0000259" key="12">
    <source>
        <dbReference type="PROSITE" id="PS50893"/>
    </source>
</evidence>
<feature type="domain" description="ABC transporter" evidence="12">
    <location>
        <begin position="4650"/>
        <end position="4867"/>
    </location>
</feature>
<evidence type="ECO:0000256" key="1">
    <source>
        <dbReference type="ARBA" id="ARBA00004123"/>
    </source>
</evidence>
<feature type="compositionally biased region" description="Polar residues" evidence="11">
    <location>
        <begin position="1443"/>
        <end position="1461"/>
    </location>
</feature>
<dbReference type="EMBL" id="JARPUR010000003">
    <property type="protein sequence ID" value="KAK4880768.1"/>
    <property type="molecule type" value="Genomic_DNA"/>
</dbReference>
<dbReference type="PANTHER" id="PTHR21583">
    <property type="entry name" value="ELYS PROTEIN"/>
    <property type="match status" value="1"/>
</dbReference>
<dbReference type="GO" id="GO:0005524">
    <property type="term" value="F:ATP binding"/>
    <property type="evidence" value="ECO:0007669"/>
    <property type="project" value="UniProtKB-KW"/>
</dbReference>
<feature type="compositionally biased region" description="Basic and acidic residues" evidence="11">
    <location>
        <begin position="4249"/>
        <end position="4262"/>
    </location>
</feature>
<feature type="domain" description="ABC transporter" evidence="12">
    <location>
        <begin position="4338"/>
        <end position="4579"/>
    </location>
</feature>
<feature type="compositionally biased region" description="Polar residues" evidence="11">
    <location>
        <begin position="2217"/>
        <end position="2230"/>
    </location>
</feature>
<dbReference type="SUPFAM" id="SSF52540">
    <property type="entry name" value="P-loop containing nucleoside triphosphate hydrolases"/>
    <property type="match status" value="2"/>
</dbReference>
<dbReference type="InterPro" id="IPR003439">
    <property type="entry name" value="ABC_transporter-like_ATP-bd"/>
</dbReference>
<feature type="region of interest" description="Disordered" evidence="11">
    <location>
        <begin position="1659"/>
        <end position="1687"/>
    </location>
</feature>
<feature type="region of interest" description="Disordered" evidence="11">
    <location>
        <begin position="4249"/>
        <end position="4299"/>
    </location>
</feature>
<proteinExistence type="inferred from homology"/>
<feature type="compositionally biased region" description="Basic residues" evidence="11">
    <location>
        <begin position="4024"/>
        <end position="4035"/>
    </location>
</feature>
<feature type="compositionally biased region" description="Polar residues" evidence="11">
    <location>
        <begin position="3614"/>
        <end position="3625"/>
    </location>
</feature>
<evidence type="ECO:0000256" key="10">
    <source>
        <dbReference type="SAM" id="Coils"/>
    </source>
</evidence>
<dbReference type="FunFam" id="3.40.50.300:FF:000467">
    <property type="entry name" value="ATP-binding cassette sub-family F member 2"/>
    <property type="match status" value="1"/>
</dbReference>
<keyword evidence="8" id="KW-0539">Nucleus</keyword>
<feature type="region of interest" description="Disordered" evidence="11">
    <location>
        <begin position="3743"/>
        <end position="3779"/>
    </location>
</feature>
<dbReference type="InterPro" id="IPR032781">
    <property type="entry name" value="ABC_tran_Xtn"/>
</dbReference>
<keyword evidence="6" id="KW-0067">ATP-binding</keyword>
<dbReference type="CDD" id="cd03221">
    <property type="entry name" value="ABCF_EF-3"/>
    <property type="match status" value="2"/>
</dbReference>
<dbReference type="Pfam" id="PF12848">
    <property type="entry name" value="ABC_tran_Xtn"/>
    <property type="match status" value="1"/>
</dbReference>
<dbReference type="PROSITE" id="PS00211">
    <property type="entry name" value="ABC_TRANSPORTER_1"/>
    <property type="match status" value="1"/>
</dbReference>
<dbReference type="InterPro" id="IPR036322">
    <property type="entry name" value="WD40_repeat_dom_sf"/>
</dbReference>
<keyword evidence="14" id="KW-1185">Reference proteome</keyword>
<keyword evidence="7" id="KW-0007">Acetylation</keyword>
<dbReference type="InterPro" id="IPR017871">
    <property type="entry name" value="ABC_transporter-like_CS"/>
</dbReference>
<accession>A0AAN7SPE9</accession>
<evidence type="ECO:0000256" key="2">
    <source>
        <dbReference type="ARBA" id="ARBA00011054"/>
    </source>
</evidence>
<evidence type="ECO:0000256" key="7">
    <source>
        <dbReference type="ARBA" id="ARBA00022990"/>
    </source>
</evidence>
<feature type="compositionally biased region" description="Polar residues" evidence="11">
    <location>
        <begin position="1712"/>
        <end position="1737"/>
    </location>
</feature>
<comment type="similarity">
    <text evidence="2">Belongs to the ABC transporter superfamily. ABCF family. EF3 subfamily.</text>
</comment>
<evidence type="ECO:0000256" key="3">
    <source>
        <dbReference type="ARBA" id="ARBA00022553"/>
    </source>
</evidence>
<dbReference type="GO" id="GO:0005634">
    <property type="term" value="C:nucleus"/>
    <property type="evidence" value="ECO:0007669"/>
    <property type="project" value="UniProtKB-SubCell"/>
</dbReference>
<feature type="compositionally biased region" description="Basic residues" evidence="11">
    <location>
        <begin position="2047"/>
        <end position="2058"/>
    </location>
</feature>
<feature type="region of interest" description="Disordered" evidence="11">
    <location>
        <begin position="1412"/>
        <end position="1461"/>
    </location>
</feature>
<feature type="compositionally biased region" description="Polar residues" evidence="11">
    <location>
        <begin position="3578"/>
        <end position="3607"/>
    </location>
</feature>
<dbReference type="PANTHER" id="PTHR21583:SF8">
    <property type="entry name" value="PROTEIN ELYS"/>
    <property type="match status" value="1"/>
</dbReference>
<feature type="region of interest" description="Disordered" evidence="11">
    <location>
        <begin position="1708"/>
        <end position="1744"/>
    </location>
</feature>
<feature type="compositionally biased region" description="Polar residues" evidence="11">
    <location>
        <begin position="4281"/>
        <end position="4299"/>
    </location>
</feature>
<dbReference type="InterPro" id="IPR052620">
    <property type="entry name" value="ELYS/MEL-28_NucAsmblyFactor"/>
</dbReference>
<comment type="subcellular location">
    <subcellularLocation>
        <location evidence="1">Nucleus</location>
    </subcellularLocation>
</comment>
<feature type="region of interest" description="Disordered" evidence="11">
    <location>
        <begin position="3799"/>
        <end position="3821"/>
    </location>
</feature>
<feature type="compositionally biased region" description="Polar residues" evidence="11">
    <location>
        <begin position="1338"/>
        <end position="1350"/>
    </location>
</feature>
<evidence type="ECO:0000256" key="4">
    <source>
        <dbReference type="ARBA" id="ARBA00022737"/>
    </source>
</evidence>
<feature type="compositionally biased region" description="Basic and acidic residues" evidence="11">
    <location>
        <begin position="3799"/>
        <end position="3814"/>
    </location>
</feature>
<feature type="region of interest" description="Disordered" evidence="11">
    <location>
        <begin position="3976"/>
        <end position="3998"/>
    </location>
</feature>
<feature type="region of interest" description="Disordered" evidence="11">
    <location>
        <begin position="2148"/>
        <end position="2171"/>
    </location>
</feature>
<dbReference type="FunFam" id="3.40.50.300:FF:000104">
    <property type="entry name" value="ATP-binding cassette sub-family F member 3"/>
    <property type="match status" value="1"/>
</dbReference>
<evidence type="ECO:0000313" key="13">
    <source>
        <dbReference type="EMBL" id="KAK4880768.1"/>
    </source>
</evidence>
<dbReference type="PROSITE" id="PS50893">
    <property type="entry name" value="ABC_TRANSPORTER_2"/>
    <property type="match status" value="2"/>
</dbReference>
<keyword evidence="10" id="KW-0175">Coiled coil</keyword>
<dbReference type="InterPro" id="IPR025151">
    <property type="entry name" value="ELYS_dom"/>
</dbReference>
<dbReference type="SUPFAM" id="SSF50978">
    <property type="entry name" value="WD40 repeat-like"/>
    <property type="match status" value="2"/>
</dbReference>
<feature type="compositionally biased region" description="Basic and acidic residues" evidence="11">
    <location>
        <begin position="1663"/>
        <end position="1687"/>
    </location>
</feature>
<feature type="compositionally biased region" description="Basic residues" evidence="11">
    <location>
        <begin position="2267"/>
        <end position="2277"/>
    </location>
</feature>
<feature type="compositionally biased region" description="Polar residues" evidence="11">
    <location>
        <begin position="2285"/>
        <end position="2294"/>
    </location>
</feature>
<evidence type="ECO:0000313" key="14">
    <source>
        <dbReference type="Proteomes" id="UP001353858"/>
    </source>
</evidence>
<feature type="region of interest" description="Disordered" evidence="11">
    <location>
        <begin position="2184"/>
        <end position="2310"/>
    </location>
</feature>
<feature type="compositionally biased region" description="Polar residues" evidence="11">
    <location>
        <begin position="2059"/>
        <end position="2070"/>
    </location>
</feature>
<feature type="compositionally biased region" description="Basic and acidic residues" evidence="11">
    <location>
        <begin position="4059"/>
        <end position="4098"/>
    </location>
</feature>
<evidence type="ECO:0000256" key="6">
    <source>
        <dbReference type="ARBA" id="ARBA00022840"/>
    </source>
</evidence>
<keyword evidence="4" id="KW-0677">Repeat</keyword>
<dbReference type="Pfam" id="PF13934">
    <property type="entry name" value="ELYS"/>
    <property type="match status" value="2"/>
</dbReference>
<dbReference type="Pfam" id="PF16687">
    <property type="entry name" value="ELYS-bb"/>
    <property type="match status" value="2"/>
</dbReference>
<feature type="region of interest" description="Disordered" evidence="11">
    <location>
        <begin position="1338"/>
        <end position="1374"/>
    </location>
</feature>
<dbReference type="SMART" id="SM00382">
    <property type="entry name" value="AAA"/>
    <property type="match status" value="2"/>
</dbReference>
<evidence type="ECO:0000256" key="5">
    <source>
        <dbReference type="ARBA" id="ARBA00022741"/>
    </source>
</evidence>
<feature type="region of interest" description="Disordered" evidence="11">
    <location>
        <begin position="3949"/>
        <end position="3968"/>
    </location>
</feature>
<gene>
    <name evidence="13" type="ORF">RN001_008914</name>
</gene>
<feature type="region of interest" description="Disordered" evidence="11">
    <location>
        <begin position="4024"/>
        <end position="4098"/>
    </location>
</feature>
<organism evidence="13 14">
    <name type="scientific">Aquatica leii</name>
    <dbReference type="NCBI Taxonomy" id="1421715"/>
    <lineage>
        <taxon>Eukaryota</taxon>
        <taxon>Metazoa</taxon>
        <taxon>Ecdysozoa</taxon>
        <taxon>Arthropoda</taxon>
        <taxon>Hexapoda</taxon>
        <taxon>Insecta</taxon>
        <taxon>Pterygota</taxon>
        <taxon>Neoptera</taxon>
        <taxon>Endopterygota</taxon>
        <taxon>Coleoptera</taxon>
        <taxon>Polyphaga</taxon>
        <taxon>Elateriformia</taxon>
        <taxon>Elateroidea</taxon>
        <taxon>Lampyridae</taxon>
        <taxon>Luciolinae</taxon>
        <taxon>Aquatica</taxon>
    </lineage>
</organism>
<keyword evidence="5" id="KW-0547">Nucleotide-binding</keyword>